<evidence type="ECO:0000256" key="3">
    <source>
        <dbReference type="ARBA" id="ARBA00023052"/>
    </source>
</evidence>
<evidence type="ECO:0000313" key="9">
    <source>
        <dbReference type="Proteomes" id="UP000829069"/>
    </source>
</evidence>
<sequence length="550" mass="56224">MTLKTTVSGLVAQSVAKHVSHAFALMGNGNAWFLDALAKTQVEVTAVRHEAGTVAAADAYHRVSGKLAVATTTYGPGFTNAITPLAEAAQARTPLVLVTGDAPTPGPRAWDVDQAAIAAAVGVPTFTVDASSAGKVTVEAIHHALAHRTPVVLAIPYDLAPQAVESEAIPDLPALPAPLAPEPEAVARAAAVLTSARRPLVLAGRGAKAAAAELHGLVGKLRALTASTAPARGLFAGQPWDLGGAGGFASEASGSLIKQADAVLVVGAGLNQFTTAFGHAFAPDAAIIQVDIAEARTNPLVTDFVRGDALLAVKALAEALGEPVSSREPWQGTVSEAKNSRHHFDREPGEVAAPDGRLDPRSAMRQLNDILPTNRVVASDGGHFIGWANTYFDLPAADSITLVGTAYQSIGLGLPSAVGAAVARPDATVVAVTGDGGGLMALPDLDSLIRTARSAVVLVFNDAAYGAEVHQYGSQGLDQEIMRINQVDFALAGASFGAQSAVIQTLDDLAAVQAWVDGGASGTFVADLRVSGGVVAPYILEIIEATLKKQ</sequence>
<dbReference type="Proteomes" id="UP000829069">
    <property type="component" value="Chromosome"/>
</dbReference>
<evidence type="ECO:0000256" key="4">
    <source>
        <dbReference type="RuleBase" id="RU362132"/>
    </source>
</evidence>
<dbReference type="PANTHER" id="PTHR18968:SF13">
    <property type="entry name" value="ACETOLACTATE SYNTHASE CATALYTIC SUBUNIT, MITOCHONDRIAL"/>
    <property type="match status" value="1"/>
</dbReference>
<dbReference type="CDD" id="cd00568">
    <property type="entry name" value="TPP_enzymes"/>
    <property type="match status" value="1"/>
</dbReference>
<comment type="similarity">
    <text evidence="2 4">Belongs to the TPP enzyme family.</text>
</comment>
<dbReference type="PROSITE" id="PS00187">
    <property type="entry name" value="TPP_ENZYMES"/>
    <property type="match status" value="1"/>
</dbReference>
<accession>A0ABY3W7G6</accession>
<dbReference type="InterPro" id="IPR029035">
    <property type="entry name" value="DHS-like_NAD/FAD-binding_dom"/>
</dbReference>
<dbReference type="InterPro" id="IPR011766">
    <property type="entry name" value="TPP_enzyme_TPP-bd"/>
</dbReference>
<dbReference type="InterPro" id="IPR012000">
    <property type="entry name" value="Thiamin_PyroP_enz_cen_dom"/>
</dbReference>
<dbReference type="RefSeq" id="WP_241914290.1">
    <property type="nucleotide sequence ID" value="NZ_CP093326.1"/>
</dbReference>
<dbReference type="InterPro" id="IPR000399">
    <property type="entry name" value="TPP-bd_CS"/>
</dbReference>
<dbReference type="CDD" id="cd07035">
    <property type="entry name" value="TPP_PYR_POX_like"/>
    <property type="match status" value="1"/>
</dbReference>
<dbReference type="SUPFAM" id="SSF52518">
    <property type="entry name" value="Thiamin diphosphate-binding fold (THDP-binding)"/>
    <property type="match status" value="2"/>
</dbReference>
<keyword evidence="9" id="KW-1185">Reference proteome</keyword>
<evidence type="ECO:0000259" key="7">
    <source>
        <dbReference type="Pfam" id="PF02776"/>
    </source>
</evidence>
<feature type="domain" description="Thiamine pyrophosphate enzyme TPP-binding" evidence="6">
    <location>
        <begin position="380"/>
        <end position="512"/>
    </location>
</feature>
<keyword evidence="3 4" id="KW-0786">Thiamine pyrophosphate</keyword>
<dbReference type="Pfam" id="PF02776">
    <property type="entry name" value="TPP_enzyme_N"/>
    <property type="match status" value="1"/>
</dbReference>
<evidence type="ECO:0000313" key="8">
    <source>
        <dbReference type="EMBL" id="UNK46225.1"/>
    </source>
</evidence>
<name>A0ABY3W7G6_9MICC</name>
<feature type="domain" description="Thiamine pyrophosphate enzyme central" evidence="5">
    <location>
        <begin position="186"/>
        <end position="314"/>
    </location>
</feature>
<dbReference type="InterPro" id="IPR045229">
    <property type="entry name" value="TPP_enz"/>
</dbReference>
<organism evidence="8 9">
    <name type="scientific">Arthrobacter sulfonylureivorans</name>
    <dbReference type="NCBI Taxonomy" id="2486855"/>
    <lineage>
        <taxon>Bacteria</taxon>
        <taxon>Bacillati</taxon>
        <taxon>Actinomycetota</taxon>
        <taxon>Actinomycetes</taxon>
        <taxon>Micrococcales</taxon>
        <taxon>Micrococcaceae</taxon>
        <taxon>Arthrobacter</taxon>
    </lineage>
</organism>
<gene>
    <name evidence="8" type="ORF">MNQ99_02325</name>
</gene>
<protein>
    <submittedName>
        <fullName evidence="8">Thiamine pyrophosphate-binding protein</fullName>
    </submittedName>
</protein>
<evidence type="ECO:0000256" key="1">
    <source>
        <dbReference type="ARBA" id="ARBA00001964"/>
    </source>
</evidence>
<dbReference type="InterPro" id="IPR012001">
    <property type="entry name" value="Thiamin_PyroP_enz_TPP-bd_dom"/>
</dbReference>
<dbReference type="Gene3D" id="3.40.50.970">
    <property type="match status" value="2"/>
</dbReference>
<dbReference type="Gene3D" id="3.40.50.1220">
    <property type="entry name" value="TPP-binding domain"/>
    <property type="match status" value="1"/>
</dbReference>
<feature type="domain" description="Thiamine pyrophosphate enzyme N-terminal TPP-binding" evidence="7">
    <location>
        <begin position="10"/>
        <end position="105"/>
    </location>
</feature>
<evidence type="ECO:0000256" key="2">
    <source>
        <dbReference type="ARBA" id="ARBA00007812"/>
    </source>
</evidence>
<proteinExistence type="inferred from homology"/>
<evidence type="ECO:0000259" key="5">
    <source>
        <dbReference type="Pfam" id="PF00205"/>
    </source>
</evidence>
<dbReference type="SUPFAM" id="SSF52467">
    <property type="entry name" value="DHS-like NAD/FAD-binding domain"/>
    <property type="match status" value="1"/>
</dbReference>
<comment type="cofactor">
    <cofactor evidence="1">
        <name>thiamine diphosphate</name>
        <dbReference type="ChEBI" id="CHEBI:58937"/>
    </cofactor>
</comment>
<dbReference type="Pfam" id="PF00205">
    <property type="entry name" value="TPP_enzyme_M"/>
    <property type="match status" value="1"/>
</dbReference>
<dbReference type="PANTHER" id="PTHR18968">
    <property type="entry name" value="THIAMINE PYROPHOSPHATE ENZYMES"/>
    <property type="match status" value="1"/>
</dbReference>
<reference evidence="8 9" key="1">
    <citation type="submission" date="2022-03" db="EMBL/GenBank/DDBJ databases">
        <title>Isotopic signatures of nitrous oxide derived from detoxification processes.</title>
        <authorList>
            <person name="Behrendt U."/>
            <person name="Buchen C."/>
            <person name="Well R."/>
            <person name="Ulrich A."/>
            <person name="Rohe L."/>
            <person name="Kolb S."/>
            <person name="Schloter M."/>
            <person name="Horn M.A."/>
            <person name="Augustin J."/>
        </authorList>
    </citation>
    <scope>NUCLEOTIDE SEQUENCE [LARGE SCALE GENOMIC DNA]</scope>
    <source>
        <strain evidence="8 9">S4-C24</strain>
    </source>
</reference>
<dbReference type="EMBL" id="CP093326">
    <property type="protein sequence ID" value="UNK46225.1"/>
    <property type="molecule type" value="Genomic_DNA"/>
</dbReference>
<dbReference type="InterPro" id="IPR029061">
    <property type="entry name" value="THDP-binding"/>
</dbReference>
<dbReference type="Pfam" id="PF02775">
    <property type="entry name" value="TPP_enzyme_C"/>
    <property type="match status" value="1"/>
</dbReference>
<evidence type="ECO:0000259" key="6">
    <source>
        <dbReference type="Pfam" id="PF02775"/>
    </source>
</evidence>